<comment type="caution">
    <text evidence="2">The sequence shown here is derived from an EMBL/GenBank/DDBJ whole genome shotgun (WGS) entry which is preliminary data.</text>
</comment>
<dbReference type="SUPFAM" id="SSF51206">
    <property type="entry name" value="cAMP-binding domain-like"/>
    <property type="match status" value="1"/>
</dbReference>
<feature type="domain" description="Cyclic nucleotide-binding" evidence="1">
    <location>
        <begin position="189"/>
        <end position="279"/>
    </location>
</feature>
<gene>
    <name evidence="2" type="ORF">ETSY1_20985</name>
</gene>
<dbReference type="InterPro" id="IPR018490">
    <property type="entry name" value="cNMP-bd_dom_sf"/>
</dbReference>
<name>W4LJK9_ENTF1</name>
<dbReference type="AlphaFoldDB" id="W4LJK9"/>
<proteinExistence type="predicted"/>
<dbReference type="InterPro" id="IPR000595">
    <property type="entry name" value="cNMP-bd_dom"/>
</dbReference>
<dbReference type="InterPro" id="IPR016181">
    <property type="entry name" value="Acyl_CoA_acyltransferase"/>
</dbReference>
<organism evidence="2 3">
    <name type="scientific">Entotheonella factor</name>
    <dbReference type="NCBI Taxonomy" id="1429438"/>
    <lineage>
        <taxon>Bacteria</taxon>
        <taxon>Pseudomonadati</taxon>
        <taxon>Nitrospinota/Tectimicrobiota group</taxon>
        <taxon>Candidatus Tectimicrobiota</taxon>
        <taxon>Candidatus Entotheonellia</taxon>
        <taxon>Candidatus Entotheonellales</taxon>
        <taxon>Candidatus Entotheonellaceae</taxon>
        <taxon>Candidatus Entotheonella</taxon>
    </lineage>
</organism>
<reference evidence="2 3" key="1">
    <citation type="journal article" date="2014" name="Nature">
        <title>An environmental bacterial taxon with a large and distinct metabolic repertoire.</title>
        <authorList>
            <person name="Wilson M.C."/>
            <person name="Mori T."/>
            <person name="Ruckert C."/>
            <person name="Uria A.R."/>
            <person name="Helf M.J."/>
            <person name="Takada K."/>
            <person name="Gernert C."/>
            <person name="Steffens U.A."/>
            <person name="Heycke N."/>
            <person name="Schmitt S."/>
            <person name="Rinke C."/>
            <person name="Helfrich E.J."/>
            <person name="Brachmann A.O."/>
            <person name="Gurgui C."/>
            <person name="Wakimoto T."/>
            <person name="Kracht M."/>
            <person name="Crusemann M."/>
            <person name="Hentschel U."/>
            <person name="Abe I."/>
            <person name="Matsunaga S."/>
            <person name="Kalinowski J."/>
            <person name="Takeyama H."/>
            <person name="Piel J."/>
        </authorList>
    </citation>
    <scope>NUCLEOTIDE SEQUENCE [LARGE SCALE GENOMIC DNA]</scope>
    <source>
        <strain evidence="3">TSY1</strain>
    </source>
</reference>
<accession>W4LJK9</accession>
<sequence length="309" mass="34395">MSIRVKIAQHPLEVKKLLSVRHHILVEEDGYLPDCGGYIVDIYDALSTTANFIVQEGTEVIGGIRLTADSEAGMASDTSFDFRPLLPSSASPIACSLLCLRQAYRDNMKLLSGLLMMGVYWSCAQEATHVCAPINPQMQDTFNRIGFMAVSDEFTDPNGLPTVPMILDLAQMSDAFVDFIGNQHTDIWMESYEREFYAPGEVIIEQGTRGTRAYVLIDGMVHVHCDHPNPDYAVSNIIQKGQLFGELALLTDLERSATVSAMSAAEVMVLNRETFQKQLEDSPKTALALLRQLGARFYETIRAMEKTRF</sequence>
<dbReference type="HOGENOM" id="CLU_899206_0_0_7"/>
<dbReference type="Proteomes" id="UP000019141">
    <property type="component" value="Unassembled WGS sequence"/>
</dbReference>
<dbReference type="PANTHER" id="PTHR23011:SF28">
    <property type="entry name" value="CYCLIC NUCLEOTIDE-BINDING DOMAIN CONTAINING PROTEIN"/>
    <property type="match status" value="1"/>
</dbReference>
<dbReference type="PRINTS" id="PR00103">
    <property type="entry name" value="CAMPKINASE"/>
</dbReference>
<keyword evidence="3" id="KW-1185">Reference proteome</keyword>
<dbReference type="InterPro" id="IPR018488">
    <property type="entry name" value="cNMP-bd_CS"/>
</dbReference>
<dbReference type="InterPro" id="IPR054597">
    <property type="entry name" value="FeeM_cat"/>
</dbReference>
<evidence type="ECO:0000313" key="3">
    <source>
        <dbReference type="Proteomes" id="UP000019141"/>
    </source>
</evidence>
<dbReference type="PROSITE" id="PS00889">
    <property type="entry name" value="CNMP_BINDING_2"/>
    <property type="match status" value="1"/>
</dbReference>
<dbReference type="Gene3D" id="2.60.120.10">
    <property type="entry name" value="Jelly Rolls"/>
    <property type="match status" value="1"/>
</dbReference>
<dbReference type="Pfam" id="PF21926">
    <property type="entry name" value="FeeM"/>
    <property type="match status" value="1"/>
</dbReference>
<protein>
    <recommendedName>
        <fullName evidence="1">Cyclic nucleotide-binding domain-containing protein</fullName>
    </recommendedName>
</protein>
<evidence type="ECO:0000259" key="1">
    <source>
        <dbReference type="PROSITE" id="PS50042"/>
    </source>
</evidence>
<dbReference type="Gene3D" id="3.40.630.30">
    <property type="match status" value="1"/>
</dbReference>
<dbReference type="InterPro" id="IPR014710">
    <property type="entry name" value="RmlC-like_jellyroll"/>
</dbReference>
<dbReference type="EMBL" id="AZHW01000608">
    <property type="protein sequence ID" value="ETW97880.1"/>
    <property type="molecule type" value="Genomic_DNA"/>
</dbReference>
<dbReference type="PROSITE" id="PS50042">
    <property type="entry name" value="CNMP_BINDING_3"/>
    <property type="match status" value="1"/>
</dbReference>
<dbReference type="CDD" id="cd00038">
    <property type="entry name" value="CAP_ED"/>
    <property type="match status" value="1"/>
</dbReference>
<evidence type="ECO:0000313" key="2">
    <source>
        <dbReference type="EMBL" id="ETW97880.1"/>
    </source>
</evidence>
<dbReference type="SMART" id="SM00100">
    <property type="entry name" value="cNMP"/>
    <property type="match status" value="1"/>
</dbReference>
<dbReference type="PANTHER" id="PTHR23011">
    <property type="entry name" value="CYCLIC NUCLEOTIDE-BINDING DOMAIN CONTAINING PROTEIN"/>
    <property type="match status" value="1"/>
</dbReference>
<dbReference type="Pfam" id="PF00027">
    <property type="entry name" value="cNMP_binding"/>
    <property type="match status" value="1"/>
</dbReference>
<dbReference type="SUPFAM" id="SSF55729">
    <property type="entry name" value="Acyl-CoA N-acyltransferases (Nat)"/>
    <property type="match status" value="1"/>
</dbReference>